<evidence type="ECO:0000256" key="3">
    <source>
        <dbReference type="ARBA" id="ARBA00022475"/>
    </source>
</evidence>
<feature type="transmembrane region" description="Helical" evidence="7">
    <location>
        <begin position="13"/>
        <end position="36"/>
    </location>
</feature>
<keyword evidence="9" id="KW-1185">Reference proteome</keyword>
<feature type="transmembrane region" description="Helical" evidence="7">
    <location>
        <begin position="259"/>
        <end position="279"/>
    </location>
</feature>
<feature type="transmembrane region" description="Helical" evidence="7">
    <location>
        <begin position="57"/>
        <end position="76"/>
    </location>
</feature>
<feature type="transmembrane region" description="Helical" evidence="7">
    <location>
        <begin position="82"/>
        <end position="101"/>
    </location>
</feature>
<dbReference type="PANTHER" id="PTHR30106:SF1">
    <property type="entry name" value="UPF0324 MEMBRANE PROTEIN FN0533"/>
    <property type="match status" value="1"/>
</dbReference>
<feature type="transmembrane region" description="Helical" evidence="7">
    <location>
        <begin position="332"/>
        <end position="352"/>
    </location>
</feature>
<proteinExistence type="inferred from homology"/>
<feature type="transmembrane region" description="Helical" evidence="7">
    <location>
        <begin position="225"/>
        <end position="247"/>
    </location>
</feature>
<protein>
    <submittedName>
        <fullName evidence="8">YeiH family protein</fullName>
    </submittedName>
</protein>
<dbReference type="InterPro" id="IPR018383">
    <property type="entry name" value="UPF0324_pro"/>
</dbReference>
<sequence>MSTSTKFTIHEDWTVVILSFLIIGISLFIFIPEVPVFSWSDTGDLTAKVFNFKNLKIIFIQFIYLIFIGTLGVFLIGKSVKYFLFTFPALYFLTLVALLLAGNSAIKSVNLEAVIFSLLIGLAIGNFFKLPEWFRAALSTEVFVKIGLVLLGTSVIFSDILKAGSLGLIQALFVVLSVWYFAFWLCRKLKVDDELAMMISSAVSICGVSAAIATSGAIKGDAKKLSYVISIVLITAVPMMIFMPLIAQYFNFPEEVTGAWLGGSIDTSGAVAASGTLVGETALKISTIVKFSQNVLLGLAAFAISVYWTYSQNASSETVESKPTLKVIWQRFPKFVIGFITASLLFSFLITAETRDNVKDSLKNLQGIWFALAFTSIGLETNFKDLLANNSRKPLYAFLLAQLFNIIITLIIAFFLFS</sequence>
<evidence type="ECO:0000313" key="9">
    <source>
        <dbReference type="Proteomes" id="UP001589734"/>
    </source>
</evidence>
<feature type="transmembrane region" description="Helical" evidence="7">
    <location>
        <begin position="197"/>
        <end position="218"/>
    </location>
</feature>
<evidence type="ECO:0000256" key="2">
    <source>
        <dbReference type="ARBA" id="ARBA00007977"/>
    </source>
</evidence>
<evidence type="ECO:0000256" key="5">
    <source>
        <dbReference type="ARBA" id="ARBA00022989"/>
    </source>
</evidence>
<dbReference type="PANTHER" id="PTHR30106">
    <property type="entry name" value="INNER MEMBRANE PROTEIN YEIH-RELATED"/>
    <property type="match status" value="1"/>
</dbReference>
<feature type="transmembrane region" description="Helical" evidence="7">
    <location>
        <begin position="291"/>
        <end position="310"/>
    </location>
</feature>
<reference evidence="8 9" key="1">
    <citation type="submission" date="2024-09" db="EMBL/GenBank/DDBJ databases">
        <authorList>
            <person name="Sun Q."/>
            <person name="Mori K."/>
        </authorList>
    </citation>
    <scope>NUCLEOTIDE SEQUENCE [LARGE SCALE GENOMIC DNA]</scope>
    <source>
        <strain evidence="8 9">CGMCC 1.12926</strain>
    </source>
</reference>
<dbReference type="Pfam" id="PF03601">
    <property type="entry name" value="Cons_hypoth698"/>
    <property type="match status" value="1"/>
</dbReference>
<feature type="transmembrane region" description="Helical" evidence="7">
    <location>
        <begin position="142"/>
        <end position="161"/>
    </location>
</feature>
<keyword evidence="3" id="KW-1003">Cell membrane</keyword>
<gene>
    <name evidence="8" type="ORF">ACFFLS_24925</name>
</gene>
<dbReference type="Proteomes" id="UP001589734">
    <property type="component" value="Unassembled WGS sequence"/>
</dbReference>
<comment type="caution">
    <text evidence="8">The sequence shown here is derived from an EMBL/GenBank/DDBJ whole genome shotgun (WGS) entry which is preliminary data.</text>
</comment>
<evidence type="ECO:0000256" key="4">
    <source>
        <dbReference type="ARBA" id="ARBA00022692"/>
    </source>
</evidence>
<name>A0ABV6BY28_9FLAO</name>
<feature type="transmembrane region" description="Helical" evidence="7">
    <location>
        <begin position="113"/>
        <end position="130"/>
    </location>
</feature>
<comment type="similarity">
    <text evidence="2">Belongs to the UPF0324 family.</text>
</comment>
<feature type="transmembrane region" description="Helical" evidence="7">
    <location>
        <begin position="168"/>
        <end position="185"/>
    </location>
</feature>
<dbReference type="RefSeq" id="WP_379682664.1">
    <property type="nucleotide sequence ID" value="NZ_JBHLYW010000032.1"/>
</dbReference>
<accession>A0ABV6BY28</accession>
<evidence type="ECO:0000313" key="8">
    <source>
        <dbReference type="EMBL" id="MFC0080310.1"/>
    </source>
</evidence>
<feature type="transmembrane region" description="Helical" evidence="7">
    <location>
        <begin position="395"/>
        <end position="417"/>
    </location>
</feature>
<keyword evidence="4 7" id="KW-0812">Transmembrane</keyword>
<evidence type="ECO:0000256" key="6">
    <source>
        <dbReference type="ARBA" id="ARBA00023136"/>
    </source>
</evidence>
<organism evidence="8 9">
    <name type="scientific">Flavobacterium procerum</name>
    <dbReference type="NCBI Taxonomy" id="1455569"/>
    <lineage>
        <taxon>Bacteria</taxon>
        <taxon>Pseudomonadati</taxon>
        <taxon>Bacteroidota</taxon>
        <taxon>Flavobacteriia</taxon>
        <taxon>Flavobacteriales</taxon>
        <taxon>Flavobacteriaceae</taxon>
        <taxon>Flavobacterium</taxon>
    </lineage>
</organism>
<comment type="subcellular location">
    <subcellularLocation>
        <location evidence="1">Cell membrane</location>
        <topology evidence="1">Multi-pass membrane protein</topology>
    </subcellularLocation>
</comment>
<evidence type="ECO:0000256" key="7">
    <source>
        <dbReference type="SAM" id="Phobius"/>
    </source>
</evidence>
<keyword evidence="6 7" id="KW-0472">Membrane</keyword>
<dbReference type="EMBL" id="JBHLYW010000032">
    <property type="protein sequence ID" value="MFC0080310.1"/>
    <property type="molecule type" value="Genomic_DNA"/>
</dbReference>
<evidence type="ECO:0000256" key="1">
    <source>
        <dbReference type="ARBA" id="ARBA00004651"/>
    </source>
</evidence>
<keyword evidence="5 7" id="KW-1133">Transmembrane helix</keyword>